<dbReference type="Pfam" id="PF00076">
    <property type="entry name" value="RRM_1"/>
    <property type="match status" value="1"/>
</dbReference>
<dbReference type="PANTHER" id="PTHR23147">
    <property type="entry name" value="SERINE/ARGININE RICH SPLICING FACTOR"/>
    <property type="match status" value="1"/>
</dbReference>
<sequence>MRTPSRPFLLRETERPNPNFELSGMRPVFCGNLDYDVRISEVERLFGKYGRVERVDLKTVERSGGFAFVYMEDERDAEDAIHRLDGIDFGRKGRRIRVEWTKEDRTVGRRGSSRRSPTNAKPTKTLFVINFDPINTRIRDLERHFDKYGRVANVRIKRTLPLSNLRYRRMLLEHWRVLMEAISWTGSSQLSMRFVMTMKKVKEGTDTAQTGEVVKDPQVEGVLLVLTAEGGRGVAQTTEEARRGGAQTMVGEDAAPIMAGE</sequence>
<dbReference type="InterPro" id="IPR050907">
    <property type="entry name" value="SRSF"/>
</dbReference>
<dbReference type="GO" id="GO:0003723">
    <property type="term" value="F:RNA binding"/>
    <property type="evidence" value="ECO:0007669"/>
    <property type="project" value="UniProtKB-UniRule"/>
</dbReference>
<feature type="domain" description="RRM" evidence="4">
    <location>
        <begin position="26"/>
        <end position="103"/>
    </location>
</feature>
<gene>
    <name evidence="5" type="ORF">LA96B11_003</name>
</gene>
<name>A0A0A0U6L8_SACOF</name>
<keyword evidence="1" id="KW-0507">mRNA processing</keyword>
<dbReference type="SUPFAM" id="SSF54928">
    <property type="entry name" value="RNA-binding domain, RBD"/>
    <property type="match status" value="1"/>
</dbReference>
<dbReference type="InterPro" id="IPR012677">
    <property type="entry name" value="Nucleotide-bd_a/b_plait_sf"/>
</dbReference>
<keyword evidence="3" id="KW-0694">RNA-binding</keyword>
<evidence type="ECO:0000256" key="3">
    <source>
        <dbReference type="PROSITE-ProRule" id="PRU00176"/>
    </source>
</evidence>
<dbReference type="AlphaFoldDB" id="A0A0A0U6L8"/>
<dbReference type="EMBL" id="KP063114">
    <property type="protein sequence ID" value="AIW39785.1"/>
    <property type="molecule type" value="Genomic_DNA"/>
</dbReference>
<accession>A0A0A0U6L8</accession>
<dbReference type="InterPro" id="IPR000504">
    <property type="entry name" value="RRM_dom"/>
</dbReference>
<dbReference type="SMART" id="SM00360">
    <property type="entry name" value="RRM"/>
    <property type="match status" value="1"/>
</dbReference>
<dbReference type="PROSITE" id="PS50102">
    <property type="entry name" value="RRM"/>
    <property type="match status" value="1"/>
</dbReference>
<keyword evidence="2" id="KW-0508">mRNA splicing</keyword>
<dbReference type="GO" id="GO:0008380">
    <property type="term" value="P:RNA splicing"/>
    <property type="evidence" value="ECO:0007669"/>
    <property type="project" value="UniProtKB-KW"/>
</dbReference>
<evidence type="ECO:0000256" key="2">
    <source>
        <dbReference type="ARBA" id="ARBA00023187"/>
    </source>
</evidence>
<reference evidence="5" key="1">
    <citation type="submission" date="2014-10" db="EMBL/GenBank/DDBJ databases">
        <authorList>
            <person name="Zhang J."/>
            <person name="Yu Q."/>
            <person name="Sharma A."/>
            <person name="Wang J."/>
            <person name="Zhu L."/>
            <person name="Li L."/>
            <person name="Chen Y."/>
            <person name="Ming R."/>
        </authorList>
    </citation>
    <scope>NUCLEOTIDE SEQUENCE</scope>
</reference>
<organism evidence="5">
    <name type="scientific">Saccharum officinarum</name>
    <name type="common">Sugarcane</name>
    <dbReference type="NCBI Taxonomy" id="4547"/>
    <lineage>
        <taxon>Eukaryota</taxon>
        <taxon>Viridiplantae</taxon>
        <taxon>Streptophyta</taxon>
        <taxon>Embryophyta</taxon>
        <taxon>Tracheophyta</taxon>
        <taxon>Spermatophyta</taxon>
        <taxon>Magnoliopsida</taxon>
        <taxon>Liliopsida</taxon>
        <taxon>Poales</taxon>
        <taxon>Poaceae</taxon>
        <taxon>PACMAD clade</taxon>
        <taxon>Panicoideae</taxon>
        <taxon>Andropogonodae</taxon>
        <taxon>Andropogoneae</taxon>
        <taxon>Saccharinae</taxon>
        <taxon>Saccharum</taxon>
        <taxon>Saccharum officinarum species complex</taxon>
    </lineage>
</organism>
<protein>
    <submittedName>
        <fullName evidence="5">Putative arginine/serine-rich splicing factor</fullName>
    </submittedName>
</protein>
<dbReference type="InterPro" id="IPR035979">
    <property type="entry name" value="RBD_domain_sf"/>
</dbReference>
<evidence type="ECO:0000313" key="5">
    <source>
        <dbReference type="EMBL" id="AIW39785.1"/>
    </source>
</evidence>
<dbReference type="Gene3D" id="3.30.70.330">
    <property type="match status" value="2"/>
</dbReference>
<proteinExistence type="predicted"/>
<evidence type="ECO:0000256" key="1">
    <source>
        <dbReference type="ARBA" id="ARBA00022664"/>
    </source>
</evidence>
<dbReference type="GO" id="GO:0006397">
    <property type="term" value="P:mRNA processing"/>
    <property type="evidence" value="ECO:0007669"/>
    <property type="project" value="UniProtKB-KW"/>
</dbReference>
<evidence type="ECO:0000259" key="4">
    <source>
        <dbReference type="PROSITE" id="PS50102"/>
    </source>
</evidence>